<comment type="function">
    <text evidence="7">Choline transporter.</text>
</comment>
<evidence type="ECO:0000313" key="8">
    <source>
        <dbReference type="Proteomes" id="UP000095283"/>
    </source>
</evidence>
<dbReference type="WBParaSite" id="Hba_21481">
    <property type="protein sequence ID" value="Hba_21481"/>
    <property type="gene ID" value="Hba_21481"/>
</dbReference>
<dbReference type="PANTHER" id="PTHR12385">
    <property type="entry name" value="CHOLINE TRANSPORTER-LIKE (SLC FAMILY 44)"/>
    <property type="match status" value="1"/>
</dbReference>
<dbReference type="AlphaFoldDB" id="A0A1I7XVB2"/>
<keyword evidence="3 7" id="KW-0812">Transmembrane</keyword>
<evidence type="ECO:0000256" key="2">
    <source>
        <dbReference type="ARBA" id="ARBA00007168"/>
    </source>
</evidence>
<keyword evidence="8" id="KW-1185">Reference proteome</keyword>
<dbReference type="Pfam" id="PF04515">
    <property type="entry name" value="Choline_transpo"/>
    <property type="match status" value="1"/>
</dbReference>
<evidence type="ECO:0000256" key="6">
    <source>
        <dbReference type="ARBA" id="ARBA00023180"/>
    </source>
</evidence>
<protein>
    <recommendedName>
        <fullName evidence="7">Choline transporter-like protein</fullName>
    </recommendedName>
</protein>
<evidence type="ECO:0000256" key="1">
    <source>
        <dbReference type="ARBA" id="ARBA00004141"/>
    </source>
</evidence>
<keyword evidence="5 7" id="KW-0472">Membrane</keyword>
<name>A0A1I7XVB2_HETBA</name>
<dbReference type="GO" id="GO:0005886">
    <property type="term" value="C:plasma membrane"/>
    <property type="evidence" value="ECO:0007669"/>
    <property type="project" value="UniProtKB-SubCell"/>
</dbReference>
<evidence type="ECO:0000313" key="9">
    <source>
        <dbReference type="WBParaSite" id="Hba_21481"/>
    </source>
</evidence>
<dbReference type="PANTHER" id="PTHR12385:SF14">
    <property type="entry name" value="CHOLINE TRANSPORTER-LIKE 2"/>
    <property type="match status" value="1"/>
</dbReference>
<reference evidence="9" key="1">
    <citation type="submission" date="2016-11" db="UniProtKB">
        <authorList>
            <consortium name="WormBaseParasite"/>
        </authorList>
    </citation>
    <scope>IDENTIFICATION</scope>
</reference>
<evidence type="ECO:0000256" key="7">
    <source>
        <dbReference type="RuleBase" id="RU368066"/>
    </source>
</evidence>
<dbReference type="InterPro" id="IPR007603">
    <property type="entry name" value="Choline_transptr-like"/>
</dbReference>
<comment type="similarity">
    <text evidence="2 7">Belongs to the CTL (choline transporter-like) family.</text>
</comment>
<evidence type="ECO:0000256" key="3">
    <source>
        <dbReference type="ARBA" id="ARBA00022692"/>
    </source>
</evidence>
<comment type="caution">
    <text evidence="7">Lacks conserved residue(s) required for the propagation of feature annotation.</text>
</comment>
<evidence type="ECO:0000256" key="4">
    <source>
        <dbReference type="ARBA" id="ARBA00022989"/>
    </source>
</evidence>
<keyword evidence="4 7" id="KW-1133">Transmembrane helix</keyword>
<dbReference type="GO" id="GO:0022857">
    <property type="term" value="F:transmembrane transporter activity"/>
    <property type="evidence" value="ECO:0007669"/>
    <property type="project" value="UniProtKB-UniRule"/>
</dbReference>
<accession>A0A1I7XVB2</accession>
<sequence length="180" mass="20300">MDSHNAYIGRIHDMGISSISFAEFNCSWLKWKSLKNGNIDDVSFPPVINLYIDTWMHFLSGIIITGLLIIVLLILLFVYKRLLMAIALIEESSKAIGHMMSTLIFPIFPFILHLIVFAIWGNVTIWLSSSGQENCKRAGIDGQISNLSVACDCAISGKVRIFLVLLSYLMFLKVLKQFIQ</sequence>
<comment type="subcellular location">
    <subcellularLocation>
        <location evidence="7">Cell membrane</location>
        <topology evidence="7">Multi-pass membrane protein</topology>
    </subcellularLocation>
    <subcellularLocation>
        <location evidence="1">Membrane</location>
        <topology evidence="1">Multi-pass membrane protein</topology>
    </subcellularLocation>
</comment>
<keyword evidence="6" id="KW-0325">Glycoprotein</keyword>
<feature type="transmembrane region" description="Helical" evidence="7">
    <location>
        <begin position="55"/>
        <end position="79"/>
    </location>
</feature>
<dbReference type="Proteomes" id="UP000095283">
    <property type="component" value="Unplaced"/>
</dbReference>
<feature type="transmembrane region" description="Helical" evidence="7">
    <location>
        <begin position="100"/>
        <end position="120"/>
    </location>
</feature>
<proteinExistence type="inferred from homology"/>
<organism evidence="8 9">
    <name type="scientific">Heterorhabditis bacteriophora</name>
    <name type="common">Entomopathogenic nematode worm</name>
    <dbReference type="NCBI Taxonomy" id="37862"/>
    <lineage>
        <taxon>Eukaryota</taxon>
        <taxon>Metazoa</taxon>
        <taxon>Ecdysozoa</taxon>
        <taxon>Nematoda</taxon>
        <taxon>Chromadorea</taxon>
        <taxon>Rhabditida</taxon>
        <taxon>Rhabditina</taxon>
        <taxon>Rhabditomorpha</taxon>
        <taxon>Strongyloidea</taxon>
        <taxon>Heterorhabditidae</taxon>
        <taxon>Heterorhabditis</taxon>
    </lineage>
</organism>
<evidence type="ECO:0000256" key="5">
    <source>
        <dbReference type="ARBA" id="ARBA00023136"/>
    </source>
</evidence>